<feature type="binding site" evidence="14">
    <location>
        <position position="138"/>
    </location>
    <ligand>
        <name>sn-glycerol 3-phosphate</name>
        <dbReference type="ChEBI" id="CHEBI:57597"/>
    </ligand>
</feature>
<evidence type="ECO:0000256" key="11">
    <source>
        <dbReference type="ARBA" id="ARBA00066687"/>
    </source>
</evidence>
<comment type="catalytic activity">
    <reaction evidence="10">
        <text>sn-glycerol 3-phosphate + NADP(+) = dihydroxyacetone phosphate + NADPH + H(+)</text>
        <dbReference type="Rhea" id="RHEA:11096"/>
        <dbReference type="ChEBI" id="CHEBI:15378"/>
        <dbReference type="ChEBI" id="CHEBI:57597"/>
        <dbReference type="ChEBI" id="CHEBI:57642"/>
        <dbReference type="ChEBI" id="CHEBI:57783"/>
        <dbReference type="ChEBI" id="CHEBI:58349"/>
        <dbReference type="EC" id="1.1.1.94"/>
    </reaction>
    <physiologicalReaction direction="right-to-left" evidence="10">
        <dbReference type="Rhea" id="RHEA:11098"/>
    </physiologicalReaction>
</comment>
<dbReference type="AlphaFoldDB" id="A0A1Q2D7M1"/>
<evidence type="ECO:0000256" key="5">
    <source>
        <dbReference type="ARBA" id="ARBA00023002"/>
    </source>
</evidence>
<dbReference type="HAMAP" id="MF_00394">
    <property type="entry name" value="NAD_Glyc3P_dehydrog"/>
    <property type="match status" value="1"/>
</dbReference>
<evidence type="ECO:0000256" key="8">
    <source>
        <dbReference type="ARBA" id="ARBA00023209"/>
    </source>
</evidence>
<dbReference type="GO" id="GO:0005829">
    <property type="term" value="C:cytosol"/>
    <property type="evidence" value="ECO:0007669"/>
    <property type="project" value="TreeGrafter"/>
</dbReference>
<proteinExistence type="inferred from homology"/>
<feature type="binding site" evidence="14">
    <location>
        <position position="246"/>
    </location>
    <ligand>
        <name>sn-glycerol 3-phosphate</name>
        <dbReference type="ChEBI" id="CHEBI:57597"/>
    </ligand>
</feature>
<feature type="binding site" evidence="14">
    <location>
        <position position="283"/>
    </location>
    <ligand>
        <name>NADPH</name>
        <dbReference type="ChEBI" id="CHEBI:57783"/>
    </ligand>
</feature>
<feature type="binding site" evidence="14">
    <location>
        <position position="140"/>
    </location>
    <ligand>
        <name>sn-glycerol 3-phosphate</name>
        <dbReference type="ChEBI" id="CHEBI:57597"/>
    </ligand>
</feature>
<dbReference type="GO" id="GO:0008654">
    <property type="term" value="P:phospholipid biosynthetic process"/>
    <property type="evidence" value="ECO:0007669"/>
    <property type="project" value="UniProtKB-KW"/>
</dbReference>
<feature type="binding site" evidence="14">
    <location>
        <position position="256"/>
    </location>
    <ligand>
        <name>sn-glycerol 3-phosphate</name>
        <dbReference type="ChEBI" id="CHEBI:57597"/>
    </ligand>
</feature>
<evidence type="ECO:0000256" key="7">
    <source>
        <dbReference type="ARBA" id="ARBA00023098"/>
    </source>
</evidence>
<feature type="binding site" evidence="14">
    <location>
        <position position="193"/>
    </location>
    <ligand>
        <name>sn-glycerol 3-phosphate</name>
        <dbReference type="ChEBI" id="CHEBI:57597"/>
    </ligand>
</feature>
<feature type="active site" description="Proton acceptor" evidence="14 15">
    <location>
        <position position="193"/>
    </location>
</feature>
<dbReference type="PROSITE" id="PS00957">
    <property type="entry name" value="NAD_G3PDH"/>
    <property type="match status" value="1"/>
</dbReference>
<accession>A0A1Q2D7M1</accession>
<feature type="binding site" evidence="14">
    <location>
        <position position="12"/>
    </location>
    <ligand>
        <name>NADPH</name>
        <dbReference type="ChEBI" id="CHEBI:57783"/>
    </ligand>
</feature>
<comment type="pathway">
    <text evidence="14">Membrane lipid metabolism; glycerophospholipid metabolism.</text>
</comment>
<dbReference type="NCBIfam" id="NF000942">
    <property type="entry name" value="PRK00094.1-4"/>
    <property type="match status" value="1"/>
</dbReference>
<dbReference type="GO" id="GO:0141152">
    <property type="term" value="F:glycerol-3-phosphate dehydrogenase (NAD+) activity"/>
    <property type="evidence" value="ECO:0007669"/>
    <property type="project" value="RHEA"/>
</dbReference>
<dbReference type="GO" id="GO:0051287">
    <property type="term" value="F:NAD binding"/>
    <property type="evidence" value="ECO:0007669"/>
    <property type="project" value="InterPro"/>
</dbReference>
<feature type="binding site" evidence="14">
    <location>
        <position position="13"/>
    </location>
    <ligand>
        <name>NADPH</name>
        <dbReference type="ChEBI" id="CHEBI:57783"/>
    </ligand>
</feature>
<dbReference type="Pfam" id="PF01210">
    <property type="entry name" value="NAD_Gly3P_dh_N"/>
    <property type="match status" value="1"/>
</dbReference>
<dbReference type="UniPathway" id="UPA00940"/>
<feature type="binding site" evidence="14">
    <location>
        <position position="50"/>
    </location>
    <ligand>
        <name>NADPH</name>
        <dbReference type="ChEBI" id="CHEBI:57783"/>
    </ligand>
</feature>
<feature type="binding site" evidence="17">
    <location>
        <position position="257"/>
    </location>
    <ligand>
        <name>NAD(+)</name>
        <dbReference type="ChEBI" id="CHEBI:57540"/>
    </ligand>
</feature>
<feature type="binding site" evidence="14">
    <location>
        <position position="107"/>
    </location>
    <ligand>
        <name>NADPH</name>
        <dbReference type="ChEBI" id="CHEBI:57783"/>
    </ligand>
</feature>
<evidence type="ECO:0000256" key="3">
    <source>
        <dbReference type="ARBA" id="ARBA00022741"/>
    </source>
</evidence>
<name>A0A1Q2D7M1_9ENTE</name>
<dbReference type="SUPFAM" id="SSF51735">
    <property type="entry name" value="NAD(P)-binding Rossmann-fold domains"/>
    <property type="match status" value="1"/>
</dbReference>
<evidence type="ECO:0000256" key="2">
    <source>
        <dbReference type="ARBA" id="ARBA00022516"/>
    </source>
</evidence>
<dbReference type="Gene3D" id="3.40.50.720">
    <property type="entry name" value="NAD(P)-binding Rossmann-like Domain"/>
    <property type="match status" value="1"/>
</dbReference>
<comment type="function">
    <text evidence="14">Catalyzes the reduction of the glycolytic intermediate dihydroxyacetone phosphate (DHAP) to sn-glycerol 3-phosphate (G3P), the key precursor for phospholipid synthesis.</text>
</comment>
<dbReference type="PIRSF" id="PIRSF000114">
    <property type="entry name" value="Glycerol-3-P_dh"/>
    <property type="match status" value="1"/>
</dbReference>
<sequence>MRQKVAVLGAGSWGTALAMVLVQNGHDVSIWGHHLDQITEINTEHTNKRYLPEIKLPVELKAVPTIAECVAEADAVLFVVPTKAMREVAKQFVEVCDNQPVIIHASKGLEQKTHKRISDVLAEEIPEAMRKDIVVLSGPSHAEEVAVGDVTTITAACENLESAKYVQMLFSNSYFRVYTNQDVIGVEMGAALKNIIALGSGALHGLGYGDNARAAIMTRGLAEISRLGVAMGADPLTFIGLSGVGDLAVTCSSIHSRNFRAGSLLGQGHNLEQVLAEMGMIVEGVYTTKAAYELAKERQVDMPITETIYKVLYENETVDNVIKDIMLRDYKSEQEFEKGLE</sequence>
<dbReference type="GO" id="GO:0005975">
    <property type="term" value="P:carbohydrate metabolic process"/>
    <property type="evidence" value="ECO:0007669"/>
    <property type="project" value="InterPro"/>
</dbReference>
<dbReference type="GO" id="GO:0006650">
    <property type="term" value="P:glycerophospholipid metabolic process"/>
    <property type="evidence" value="ECO:0007669"/>
    <property type="project" value="UniProtKB-UniRule"/>
</dbReference>
<dbReference type="GO" id="GO:0046167">
    <property type="term" value="P:glycerol-3-phosphate biosynthetic process"/>
    <property type="evidence" value="ECO:0007669"/>
    <property type="project" value="UniProtKB-UniRule"/>
</dbReference>
<evidence type="ECO:0000256" key="15">
    <source>
        <dbReference type="PIRSR" id="PIRSR000114-1"/>
    </source>
</evidence>
<feature type="binding site" evidence="14">
    <location>
        <position position="258"/>
    </location>
    <ligand>
        <name>sn-glycerol 3-phosphate</name>
        <dbReference type="ChEBI" id="CHEBI:57597"/>
    </ligand>
</feature>
<evidence type="ECO:0000256" key="9">
    <source>
        <dbReference type="ARBA" id="ARBA00023264"/>
    </source>
</evidence>
<keyword evidence="8 14" id="KW-0594">Phospholipid biosynthesis</keyword>
<dbReference type="NCBIfam" id="NF000940">
    <property type="entry name" value="PRK00094.1-2"/>
    <property type="match status" value="1"/>
</dbReference>
<dbReference type="EMBL" id="CP019609">
    <property type="protein sequence ID" value="AQP54320.1"/>
    <property type="molecule type" value="Genomic_DNA"/>
</dbReference>
<reference evidence="21 22" key="1">
    <citation type="journal article" date="2010" name="Int. J. Syst. Evol. Microbiol.">
        <title>Vagococcus penaei sp. nov., isolated from spoilage microbiota of cooked shrimp (Penaeus vannamei).</title>
        <authorList>
            <person name="Jaffres E."/>
            <person name="Prevost H."/>
            <person name="Rossero A."/>
            <person name="Joffraud J.J."/>
            <person name="Dousset X."/>
        </authorList>
    </citation>
    <scope>NUCLEOTIDE SEQUENCE [LARGE SCALE GENOMIC DNA]</scope>
    <source>
        <strain evidence="21 22">CD276</strain>
    </source>
</reference>
<evidence type="ECO:0000256" key="1">
    <source>
        <dbReference type="ARBA" id="ARBA00011009"/>
    </source>
</evidence>
<dbReference type="InterPro" id="IPR006109">
    <property type="entry name" value="G3P_DH_NAD-dep_C"/>
</dbReference>
<dbReference type="RefSeq" id="WP_077276396.1">
    <property type="nucleotide sequence ID" value="NZ_CP019609.1"/>
</dbReference>
<dbReference type="InterPro" id="IPR008927">
    <property type="entry name" value="6-PGluconate_DH-like_C_sf"/>
</dbReference>
<evidence type="ECO:0000259" key="19">
    <source>
        <dbReference type="Pfam" id="PF01210"/>
    </source>
</evidence>
<dbReference type="SUPFAM" id="SSF48179">
    <property type="entry name" value="6-phosphogluconate dehydrogenase C-terminal domain-like"/>
    <property type="match status" value="1"/>
</dbReference>
<dbReference type="PANTHER" id="PTHR11728:SF1">
    <property type="entry name" value="GLYCEROL-3-PHOSPHATE DEHYDROGENASE [NAD(+)] 2, CHLOROPLASTIC"/>
    <property type="match status" value="1"/>
</dbReference>
<feature type="binding site" evidence="14">
    <location>
        <position position="107"/>
    </location>
    <ligand>
        <name>sn-glycerol 3-phosphate</name>
        <dbReference type="ChEBI" id="CHEBI:57597"/>
    </ligand>
</feature>
<dbReference type="FunFam" id="1.10.1040.10:FF:000001">
    <property type="entry name" value="Glycerol-3-phosphate dehydrogenase [NAD(P)+]"/>
    <property type="match status" value="1"/>
</dbReference>
<keyword evidence="2 14" id="KW-0444">Lipid biosynthesis</keyword>
<evidence type="ECO:0000256" key="6">
    <source>
        <dbReference type="ARBA" id="ARBA00023027"/>
    </source>
</evidence>
<feature type="binding site" evidence="14">
    <location>
        <position position="281"/>
    </location>
    <ligand>
        <name>NADPH</name>
        <dbReference type="ChEBI" id="CHEBI:57783"/>
    </ligand>
</feature>
<feature type="domain" description="Glycerol-3-phosphate dehydrogenase NAD-dependent C-terminal" evidence="20">
    <location>
        <begin position="182"/>
        <end position="322"/>
    </location>
</feature>
<evidence type="ECO:0000256" key="14">
    <source>
        <dbReference type="HAMAP-Rule" id="MF_00394"/>
    </source>
</evidence>
<comment type="similarity">
    <text evidence="1 14 18">Belongs to the NAD-dependent glycerol-3-phosphate dehydrogenase family.</text>
</comment>
<dbReference type="STRING" id="633807.BW732_08860"/>
<keyword evidence="4 14" id="KW-0521">NADP</keyword>
<dbReference type="InterPro" id="IPR011128">
    <property type="entry name" value="G3P_DH_NAD-dep_N"/>
</dbReference>
<dbReference type="PRINTS" id="PR00077">
    <property type="entry name" value="GPDHDRGNASE"/>
</dbReference>
<evidence type="ECO:0000256" key="17">
    <source>
        <dbReference type="PIRSR" id="PIRSR000114-3"/>
    </source>
</evidence>
<feature type="binding site" evidence="14">
    <location>
        <position position="34"/>
    </location>
    <ligand>
        <name>NADPH</name>
        <dbReference type="ChEBI" id="CHEBI:57783"/>
    </ligand>
</feature>
<dbReference type="EC" id="1.1.1.94" evidence="11 14"/>
<evidence type="ECO:0000256" key="16">
    <source>
        <dbReference type="PIRSR" id="PIRSR000114-2"/>
    </source>
</evidence>
<comment type="catalytic activity">
    <reaction evidence="14">
        <text>sn-glycerol 3-phosphate + NAD(+) = dihydroxyacetone phosphate + NADH + H(+)</text>
        <dbReference type="Rhea" id="RHEA:11092"/>
        <dbReference type="ChEBI" id="CHEBI:15378"/>
        <dbReference type="ChEBI" id="CHEBI:57540"/>
        <dbReference type="ChEBI" id="CHEBI:57597"/>
        <dbReference type="ChEBI" id="CHEBI:57642"/>
        <dbReference type="ChEBI" id="CHEBI:57945"/>
        <dbReference type="EC" id="1.1.1.94"/>
    </reaction>
</comment>
<feature type="binding site" evidence="14">
    <location>
        <position position="257"/>
    </location>
    <ligand>
        <name>sn-glycerol 3-phosphate</name>
        <dbReference type="ChEBI" id="CHEBI:57597"/>
    </ligand>
</feature>
<feature type="binding site" evidence="17">
    <location>
        <position position="142"/>
    </location>
    <ligand>
        <name>NAD(+)</name>
        <dbReference type="ChEBI" id="CHEBI:57540"/>
    </ligand>
</feature>
<evidence type="ECO:0000313" key="22">
    <source>
        <dbReference type="Proteomes" id="UP000188246"/>
    </source>
</evidence>
<evidence type="ECO:0000313" key="21">
    <source>
        <dbReference type="EMBL" id="AQP54320.1"/>
    </source>
</evidence>
<feature type="binding site" evidence="16">
    <location>
        <position position="107"/>
    </location>
    <ligand>
        <name>substrate</name>
    </ligand>
</feature>
<feature type="binding site" evidence="17">
    <location>
        <begin position="9"/>
        <end position="14"/>
    </location>
    <ligand>
        <name>NAD(+)</name>
        <dbReference type="ChEBI" id="CHEBI:57540"/>
    </ligand>
</feature>
<dbReference type="GO" id="GO:0046168">
    <property type="term" value="P:glycerol-3-phosphate catabolic process"/>
    <property type="evidence" value="ECO:0007669"/>
    <property type="project" value="InterPro"/>
</dbReference>
<evidence type="ECO:0000256" key="10">
    <source>
        <dbReference type="ARBA" id="ARBA00052716"/>
    </source>
</evidence>
<feature type="binding site" evidence="14">
    <location>
        <position position="257"/>
    </location>
    <ligand>
        <name>NADPH</name>
        <dbReference type="ChEBI" id="CHEBI:57783"/>
    </ligand>
</feature>
<dbReference type="Gene3D" id="1.10.1040.10">
    <property type="entry name" value="N-(1-d-carboxylethyl)-l-norvaline Dehydrogenase, domain 2"/>
    <property type="match status" value="1"/>
</dbReference>
<evidence type="ECO:0000259" key="20">
    <source>
        <dbReference type="Pfam" id="PF07479"/>
    </source>
</evidence>
<dbReference type="OrthoDB" id="9812273at2"/>
<dbReference type="FunFam" id="3.40.50.720:FF:000019">
    <property type="entry name" value="Glycerol-3-phosphate dehydrogenase [NAD(P)+]"/>
    <property type="match status" value="1"/>
</dbReference>
<keyword evidence="5 14" id="KW-0560">Oxidoreductase</keyword>
<protein>
    <recommendedName>
        <fullName evidence="12 14">Glycerol-3-phosphate dehydrogenase [NAD(P)+]</fullName>
        <ecNumber evidence="11 14">1.1.1.94</ecNumber>
    </recommendedName>
    <alternativeName>
        <fullName evidence="14">NAD(P)(+)-dependent glycerol-3-phosphate dehydrogenase</fullName>
    </alternativeName>
    <alternativeName>
        <fullName evidence="13 14">NAD(P)H-dependent dihydroxyacetone-phosphate reductase</fullName>
    </alternativeName>
</protein>
<evidence type="ECO:0000256" key="4">
    <source>
        <dbReference type="ARBA" id="ARBA00022857"/>
    </source>
</evidence>
<feature type="binding site" evidence="16">
    <location>
        <begin position="257"/>
        <end position="258"/>
    </location>
    <ligand>
        <name>substrate</name>
    </ligand>
</feature>
<evidence type="ECO:0000256" key="13">
    <source>
        <dbReference type="ARBA" id="ARBA00080511"/>
    </source>
</evidence>
<dbReference type="InterPro" id="IPR013328">
    <property type="entry name" value="6PGD_dom2"/>
</dbReference>
<dbReference type="InterPro" id="IPR006168">
    <property type="entry name" value="G3P_DH_NAD-dep"/>
</dbReference>
<keyword evidence="9 14" id="KW-1208">Phospholipid metabolism</keyword>
<dbReference type="NCBIfam" id="NF000941">
    <property type="entry name" value="PRK00094.1-3"/>
    <property type="match status" value="1"/>
</dbReference>
<keyword evidence="7 14" id="KW-0443">Lipid metabolism</keyword>
<feature type="domain" description="Glycerol-3-phosphate dehydrogenase NAD-dependent N-terminal" evidence="19">
    <location>
        <begin position="4"/>
        <end position="162"/>
    </location>
</feature>
<comment type="subcellular location">
    <subcellularLocation>
        <location evidence="14">Cytoplasm</location>
    </subcellularLocation>
</comment>
<keyword evidence="14" id="KW-0963">Cytoplasm</keyword>
<gene>
    <name evidence="14" type="primary">gpsA</name>
    <name evidence="21" type="ORF">BW732_08860</name>
</gene>
<feature type="binding site" evidence="14">
    <location>
        <position position="33"/>
    </location>
    <ligand>
        <name>NADPH</name>
        <dbReference type="ChEBI" id="CHEBI:57783"/>
    </ligand>
</feature>
<evidence type="ECO:0000256" key="12">
    <source>
        <dbReference type="ARBA" id="ARBA00069372"/>
    </source>
</evidence>
<dbReference type="InterPro" id="IPR036291">
    <property type="entry name" value="NAD(P)-bd_dom_sf"/>
</dbReference>
<evidence type="ECO:0000256" key="18">
    <source>
        <dbReference type="RuleBase" id="RU000437"/>
    </source>
</evidence>
<feature type="binding site" evidence="14">
    <location>
        <position position="142"/>
    </location>
    <ligand>
        <name>NADPH</name>
        <dbReference type="ChEBI" id="CHEBI:57783"/>
    </ligand>
</feature>
<keyword evidence="6 14" id="KW-0520">NAD</keyword>
<keyword evidence="22" id="KW-1185">Reference proteome</keyword>
<organism evidence="21 22">
    <name type="scientific">Vagococcus penaei</name>
    <dbReference type="NCBI Taxonomy" id="633807"/>
    <lineage>
        <taxon>Bacteria</taxon>
        <taxon>Bacillati</taxon>
        <taxon>Bacillota</taxon>
        <taxon>Bacilli</taxon>
        <taxon>Lactobacillales</taxon>
        <taxon>Enterococcaceae</taxon>
        <taxon>Vagococcus</taxon>
    </lineage>
</organism>
<dbReference type="KEGG" id="vpi:BW732_08860"/>
<dbReference type="PANTHER" id="PTHR11728">
    <property type="entry name" value="GLYCEROL-3-PHOSPHATE DEHYDROGENASE"/>
    <property type="match status" value="1"/>
</dbReference>
<keyword evidence="3 14" id="KW-0547">Nucleotide-binding</keyword>
<dbReference type="Proteomes" id="UP000188246">
    <property type="component" value="Chromosome"/>
</dbReference>
<dbReference type="GO" id="GO:0141153">
    <property type="term" value="F:glycerol-3-phosphate dehydrogenase (NADP+) activity"/>
    <property type="evidence" value="ECO:0007669"/>
    <property type="project" value="RHEA"/>
</dbReference>
<dbReference type="Pfam" id="PF07479">
    <property type="entry name" value="NAD_Gly3P_dh_C"/>
    <property type="match status" value="1"/>
</dbReference>